<dbReference type="RefSeq" id="WP_256604264.1">
    <property type="nucleotide sequence ID" value="NZ_JANIBJ010000050.1"/>
</dbReference>
<proteinExistence type="predicted"/>
<keyword evidence="2" id="KW-1185">Reference proteome</keyword>
<comment type="caution">
    <text evidence="1">The sequence shown here is derived from an EMBL/GenBank/DDBJ whole genome shotgun (WGS) entry which is preliminary data.</text>
</comment>
<sequence>MMRMLLEIVMVLAVVGALFFMTKVMAKESRKDAENDGSEDSK</sequence>
<accession>A0ABT1TL35</accession>
<reference evidence="1 2" key="1">
    <citation type="submission" date="2022-07" db="EMBL/GenBank/DDBJ databases">
        <title>Methylomonas rivi sp. nov., Methylomonas rosea sp. nov., Methylomonas aureus sp. nov. and Methylomonas subterranea sp. nov., four novel methanotrophs isolated from a freshwater creek and the deep terrestrial subsurface.</title>
        <authorList>
            <person name="Abin C."/>
            <person name="Sankaranarayanan K."/>
            <person name="Garner C."/>
            <person name="Sindelar R."/>
            <person name="Kotary K."/>
            <person name="Garner R."/>
            <person name="Barclay S."/>
            <person name="Lawson P."/>
            <person name="Krumholz L."/>
        </authorList>
    </citation>
    <scope>NUCLEOTIDE SEQUENCE [LARGE SCALE GENOMIC DNA]</scope>
    <source>
        <strain evidence="1 2">SURF-2</strain>
    </source>
</reference>
<organism evidence="1 2">
    <name type="scientific">Methylomonas subterranea</name>
    <dbReference type="NCBI Taxonomy" id="2952225"/>
    <lineage>
        <taxon>Bacteria</taxon>
        <taxon>Pseudomonadati</taxon>
        <taxon>Pseudomonadota</taxon>
        <taxon>Gammaproteobacteria</taxon>
        <taxon>Methylococcales</taxon>
        <taxon>Methylococcaceae</taxon>
        <taxon>Methylomonas</taxon>
    </lineage>
</organism>
<dbReference type="EMBL" id="JANIBJ010000050">
    <property type="protein sequence ID" value="MCQ8106191.1"/>
    <property type="molecule type" value="Genomic_DNA"/>
</dbReference>
<evidence type="ECO:0000313" key="2">
    <source>
        <dbReference type="Proteomes" id="UP001524499"/>
    </source>
</evidence>
<gene>
    <name evidence="1" type="ORF">NP590_18935</name>
</gene>
<protein>
    <submittedName>
        <fullName evidence="1">Uncharacterized protein</fullName>
    </submittedName>
</protein>
<dbReference type="Proteomes" id="UP001524499">
    <property type="component" value="Unassembled WGS sequence"/>
</dbReference>
<evidence type="ECO:0000313" key="1">
    <source>
        <dbReference type="EMBL" id="MCQ8106191.1"/>
    </source>
</evidence>
<name>A0ABT1TL35_9GAMM</name>